<dbReference type="AlphaFoldDB" id="Q4SL27"/>
<accession>Q4SL27</accession>
<evidence type="ECO:0000313" key="1">
    <source>
        <dbReference type="EMBL" id="CAF98655.1"/>
    </source>
</evidence>
<reference evidence="1" key="1">
    <citation type="journal article" date="2004" name="Nature">
        <title>Genome duplication in the teleost fish Tetraodon nigroviridis reveals the early vertebrate proto-karyotype.</title>
        <authorList>
            <person name="Jaillon O."/>
            <person name="Aury J.-M."/>
            <person name="Brunet F."/>
            <person name="Petit J.-L."/>
            <person name="Stange-Thomann N."/>
            <person name="Mauceli E."/>
            <person name="Bouneau L."/>
            <person name="Fischer C."/>
            <person name="Ozouf-Costaz C."/>
            <person name="Bernot A."/>
            <person name="Nicaud S."/>
            <person name="Jaffe D."/>
            <person name="Fisher S."/>
            <person name="Lutfalla G."/>
            <person name="Dossat C."/>
            <person name="Segurens B."/>
            <person name="Dasilva C."/>
            <person name="Salanoubat M."/>
            <person name="Levy M."/>
            <person name="Boudet N."/>
            <person name="Castellano S."/>
            <person name="Anthouard V."/>
            <person name="Jubin C."/>
            <person name="Castelli V."/>
            <person name="Katinka M."/>
            <person name="Vacherie B."/>
            <person name="Biemont C."/>
            <person name="Skalli Z."/>
            <person name="Cattolico L."/>
            <person name="Poulain J."/>
            <person name="De Berardinis V."/>
            <person name="Cruaud C."/>
            <person name="Duprat S."/>
            <person name="Brottier P."/>
            <person name="Coutanceau J.-P."/>
            <person name="Gouzy J."/>
            <person name="Parra G."/>
            <person name="Lardier G."/>
            <person name="Chapple C."/>
            <person name="McKernan K.J."/>
            <person name="McEwan P."/>
            <person name="Bosak S."/>
            <person name="Kellis M."/>
            <person name="Volff J.-N."/>
            <person name="Guigo R."/>
            <person name="Zody M.C."/>
            <person name="Mesirov J."/>
            <person name="Lindblad-Toh K."/>
            <person name="Birren B."/>
            <person name="Nusbaum C."/>
            <person name="Kahn D."/>
            <person name="Robinson-Rechavi M."/>
            <person name="Laudet V."/>
            <person name="Schachter V."/>
            <person name="Quetier F."/>
            <person name="Saurin W."/>
            <person name="Scarpelli C."/>
            <person name="Wincker P."/>
            <person name="Lander E.S."/>
            <person name="Weissenbach J."/>
            <person name="Roest Crollius H."/>
        </authorList>
    </citation>
    <scope>NUCLEOTIDE SEQUENCE [LARGE SCALE GENOMIC DNA]</scope>
</reference>
<dbReference type="KEGG" id="tng:GSTEN00016446G001"/>
<reference evidence="1" key="2">
    <citation type="submission" date="2004-02" db="EMBL/GenBank/DDBJ databases">
        <authorList>
            <consortium name="Genoscope"/>
            <consortium name="Whitehead Institute Centre for Genome Research"/>
        </authorList>
    </citation>
    <scope>NUCLEOTIDE SEQUENCE</scope>
</reference>
<gene>
    <name evidence="1" type="ORF">GSTENG00016446001</name>
</gene>
<proteinExistence type="predicted"/>
<organism evidence="1">
    <name type="scientific">Tetraodon nigroviridis</name>
    <name type="common">Spotted green pufferfish</name>
    <name type="synonym">Chelonodon nigroviridis</name>
    <dbReference type="NCBI Taxonomy" id="99883"/>
    <lineage>
        <taxon>Eukaryota</taxon>
        <taxon>Metazoa</taxon>
        <taxon>Chordata</taxon>
        <taxon>Craniata</taxon>
        <taxon>Vertebrata</taxon>
        <taxon>Euteleostomi</taxon>
        <taxon>Actinopterygii</taxon>
        <taxon>Neopterygii</taxon>
        <taxon>Teleostei</taxon>
        <taxon>Neoteleostei</taxon>
        <taxon>Acanthomorphata</taxon>
        <taxon>Eupercaria</taxon>
        <taxon>Tetraodontiformes</taxon>
        <taxon>Tetradontoidea</taxon>
        <taxon>Tetraodontidae</taxon>
        <taxon>Tetraodon</taxon>
    </lineage>
</organism>
<comment type="caution">
    <text evidence="1">The sequence shown here is derived from an EMBL/GenBank/DDBJ whole genome shotgun (WGS) entry which is preliminary data.</text>
</comment>
<dbReference type="EMBL" id="CAAE01014563">
    <property type="protein sequence ID" value="CAF98655.1"/>
    <property type="molecule type" value="Genomic_DNA"/>
</dbReference>
<sequence>MDATGRLTYRLLNRDTRAKVGHRGLCHGDPLARFPLEQNLSCNTDVSLYFSVIVSGKFGCLL</sequence>
<protein>
    <submittedName>
        <fullName evidence="1">(spotted green pufferfish) hypothetical protein</fullName>
    </submittedName>
</protein>
<name>Q4SL27_TETNG</name>